<protein>
    <submittedName>
        <fullName evidence="1">Uncharacterized protein</fullName>
    </submittedName>
</protein>
<dbReference type="EMBL" id="JAVDTI010000002">
    <property type="protein sequence ID" value="MDR6805128.1"/>
    <property type="molecule type" value="Genomic_DNA"/>
</dbReference>
<evidence type="ECO:0000313" key="1">
    <source>
        <dbReference type="EMBL" id="MDR6805128.1"/>
    </source>
</evidence>
<organism evidence="1 2">
    <name type="scientific">Dyadobacter fermentans</name>
    <dbReference type="NCBI Taxonomy" id="94254"/>
    <lineage>
        <taxon>Bacteria</taxon>
        <taxon>Pseudomonadati</taxon>
        <taxon>Bacteroidota</taxon>
        <taxon>Cytophagia</taxon>
        <taxon>Cytophagales</taxon>
        <taxon>Spirosomataceae</taxon>
        <taxon>Dyadobacter</taxon>
    </lineage>
</organism>
<keyword evidence="2" id="KW-1185">Reference proteome</keyword>
<reference evidence="1 2" key="1">
    <citation type="submission" date="2023-07" db="EMBL/GenBank/DDBJ databases">
        <title>Sorghum-associated microbial communities from plants grown in Nebraska, USA.</title>
        <authorList>
            <person name="Schachtman D."/>
        </authorList>
    </citation>
    <scope>NUCLEOTIDE SEQUENCE [LARGE SCALE GENOMIC DNA]</scope>
    <source>
        <strain evidence="1 2">BE57</strain>
    </source>
</reference>
<dbReference type="RefSeq" id="WP_309982629.1">
    <property type="nucleotide sequence ID" value="NZ_JAVDTI010000002.1"/>
</dbReference>
<sequence>MPKFISDEVFAKWAAQWQALEHSREPFGFFNLGSKLLLGDYFDGDDFETLVSTPGIAVIKVRFGFETGENAFKLVLFGVDNAGQIITPYYAHTPADFREAGDGPGGNVPDVLARQWIKYWEQKGHTGEIASPLFRTQYGFLNGYNYPVKELLAALFRFEKMPKIYIRFVLHRYFPAANEEVQKKLAGSYAFGLMFQAISNKGDGSDALGIDADSGYYDLSAPCPRTC</sequence>
<comment type="caution">
    <text evidence="1">The sequence shown here is derived from an EMBL/GenBank/DDBJ whole genome shotgun (WGS) entry which is preliminary data.</text>
</comment>
<accession>A0ABU1QVE0</accession>
<dbReference type="Proteomes" id="UP001264980">
    <property type="component" value="Unassembled WGS sequence"/>
</dbReference>
<proteinExistence type="predicted"/>
<evidence type="ECO:0000313" key="2">
    <source>
        <dbReference type="Proteomes" id="UP001264980"/>
    </source>
</evidence>
<gene>
    <name evidence="1" type="ORF">J2W84_002174</name>
</gene>
<name>A0ABU1QVE0_9BACT</name>